<comment type="pathway">
    <text evidence="2 5">Cofactor biosynthesis; 7,8-dihydroneopterin triphosphate biosynthesis; 7,8-dihydroneopterin triphosphate from GTP: step 1/1.</text>
</comment>
<comment type="subunit">
    <text evidence="5">Homopolymer.</text>
</comment>
<dbReference type="NCBIfam" id="NF006826">
    <property type="entry name" value="PRK09347.1-3"/>
    <property type="match status" value="1"/>
</dbReference>
<dbReference type="Gene3D" id="3.30.1130.10">
    <property type="match status" value="1"/>
</dbReference>
<dbReference type="HAMAP" id="MF_00223">
    <property type="entry name" value="FolE"/>
    <property type="match status" value="1"/>
</dbReference>
<dbReference type="InterPro" id="IPR043133">
    <property type="entry name" value="GTP-CH-I_C/QueF"/>
</dbReference>
<dbReference type="InterPro" id="IPR043134">
    <property type="entry name" value="GTP-CH-I_N"/>
</dbReference>
<keyword evidence="5" id="KW-0342">GTP-binding</keyword>
<keyword evidence="8" id="KW-1185">Reference proteome</keyword>
<accession>A0ABU5KL67</accession>
<dbReference type="EMBL" id="JAXQNN010000002">
    <property type="protein sequence ID" value="MDZ5712017.1"/>
    <property type="molecule type" value="Genomic_DNA"/>
</dbReference>
<feature type="binding site" evidence="5">
    <location>
        <position position="96"/>
    </location>
    <ligand>
        <name>Zn(2+)</name>
        <dbReference type="ChEBI" id="CHEBI:29105"/>
    </ligand>
</feature>
<comment type="catalytic activity">
    <reaction evidence="1 5">
        <text>GTP + H2O = 7,8-dihydroneopterin 3'-triphosphate + formate + H(+)</text>
        <dbReference type="Rhea" id="RHEA:17473"/>
        <dbReference type="ChEBI" id="CHEBI:15377"/>
        <dbReference type="ChEBI" id="CHEBI:15378"/>
        <dbReference type="ChEBI" id="CHEBI:15740"/>
        <dbReference type="ChEBI" id="CHEBI:37565"/>
        <dbReference type="ChEBI" id="CHEBI:58462"/>
        <dbReference type="EC" id="3.5.4.16"/>
    </reaction>
</comment>
<protein>
    <recommendedName>
        <fullName evidence="5">GTP cyclohydrolase 1</fullName>
        <ecNumber evidence="5">3.5.4.16</ecNumber>
    </recommendedName>
    <alternativeName>
        <fullName evidence="5">GTP cyclohydrolase I</fullName>
        <shortName evidence="5">GTP-CH-I</shortName>
    </alternativeName>
</protein>
<evidence type="ECO:0000256" key="4">
    <source>
        <dbReference type="ARBA" id="ARBA00022801"/>
    </source>
</evidence>
<evidence type="ECO:0000313" key="7">
    <source>
        <dbReference type="EMBL" id="MDZ5712017.1"/>
    </source>
</evidence>
<feature type="binding site" evidence="5">
    <location>
        <position position="165"/>
    </location>
    <ligand>
        <name>Zn(2+)</name>
        <dbReference type="ChEBI" id="CHEBI:29105"/>
    </ligand>
</feature>
<dbReference type="Proteomes" id="UP001292084">
    <property type="component" value="Unassembled WGS sequence"/>
</dbReference>
<sequence length="204" mass="23119">MDHTTEQLTTLAEKNNGRVDREKIQKAITMLLEAVGEDPDREGLLDTPKRVAKMYEEMFSGLHQDPKEYFKTVFNEDHEELVFVKDIPFHSMCEHHLVPFYGKAHVAYLPKDGKVTGLSKLARAVETTARRPQLQERITSTVADAIMEMLAPHGAYVIVEAEHMCMTMRGVKKPGAKTVTTAARGIYEEDSVLRNEVMTLLKMD</sequence>
<comment type="caution">
    <text evidence="7">The sequence shown here is derived from an EMBL/GenBank/DDBJ whole genome shotgun (WGS) entry which is preliminary data.</text>
</comment>
<keyword evidence="5" id="KW-0547">Nucleotide-binding</keyword>
<keyword evidence="5" id="KW-0479">Metal-binding</keyword>
<dbReference type="GO" id="GO:0003934">
    <property type="term" value="F:GTP cyclohydrolase I activity"/>
    <property type="evidence" value="ECO:0007669"/>
    <property type="project" value="UniProtKB-EC"/>
</dbReference>
<evidence type="ECO:0000256" key="3">
    <source>
        <dbReference type="ARBA" id="ARBA00022563"/>
    </source>
</evidence>
<dbReference type="Pfam" id="PF01227">
    <property type="entry name" value="GTP_cyclohydroI"/>
    <property type="match status" value="1"/>
</dbReference>
<dbReference type="EC" id="3.5.4.16" evidence="5"/>
<dbReference type="NCBIfam" id="NF006825">
    <property type="entry name" value="PRK09347.1-2"/>
    <property type="match status" value="1"/>
</dbReference>
<dbReference type="NCBIfam" id="TIGR00063">
    <property type="entry name" value="folE"/>
    <property type="match status" value="1"/>
</dbReference>
<dbReference type="SUPFAM" id="SSF55620">
    <property type="entry name" value="Tetrahydrobiopterin biosynthesis enzymes-like"/>
    <property type="match status" value="1"/>
</dbReference>
<dbReference type="PANTHER" id="PTHR11109">
    <property type="entry name" value="GTP CYCLOHYDROLASE I"/>
    <property type="match status" value="1"/>
</dbReference>
<dbReference type="InterPro" id="IPR020602">
    <property type="entry name" value="GTP_CycHdrlase_I_dom"/>
</dbReference>
<evidence type="ECO:0000259" key="6">
    <source>
        <dbReference type="Pfam" id="PF01227"/>
    </source>
</evidence>
<dbReference type="InterPro" id="IPR018234">
    <property type="entry name" value="GTP_CycHdrlase_I_CS"/>
</dbReference>
<comment type="similarity">
    <text evidence="5">Belongs to the GTP cyclohydrolase I family.</text>
</comment>
<keyword evidence="4 5" id="KW-0378">Hydrolase</keyword>
<feature type="domain" description="GTP cyclohydrolase I" evidence="6">
    <location>
        <begin position="24"/>
        <end position="201"/>
    </location>
</feature>
<dbReference type="PROSITE" id="PS00860">
    <property type="entry name" value="GTP_CYCLOHYDROL_1_2"/>
    <property type="match status" value="1"/>
</dbReference>
<organism evidence="7 8">
    <name type="scientific">Jeotgalibacillus haloalkalitolerans</name>
    <dbReference type="NCBI Taxonomy" id="3104292"/>
    <lineage>
        <taxon>Bacteria</taxon>
        <taxon>Bacillati</taxon>
        <taxon>Bacillota</taxon>
        <taxon>Bacilli</taxon>
        <taxon>Bacillales</taxon>
        <taxon>Caryophanaceae</taxon>
        <taxon>Jeotgalibacillus</taxon>
    </lineage>
</organism>
<keyword evidence="3 5" id="KW-0554">One-carbon metabolism</keyword>
<dbReference type="Gene3D" id="1.10.286.10">
    <property type="match status" value="1"/>
</dbReference>
<dbReference type="PROSITE" id="PS00859">
    <property type="entry name" value="GTP_CYCLOHYDROL_1_1"/>
    <property type="match status" value="1"/>
</dbReference>
<proteinExistence type="inferred from homology"/>
<feature type="binding site" evidence="5">
    <location>
        <position position="93"/>
    </location>
    <ligand>
        <name>Zn(2+)</name>
        <dbReference type="ChEBI" id="CHEBI:29105"/>
    </ligand>
</feature>
<dbReference type="RefSeq" id="WP_322421013.1">
    <property type="nucleotide sequence ID" value="NZ_JAXQNN010000002.1"/>
</dbReference>
<dbReference type="PANTHER" id="PTHR11109:SF7">
    <property type="entry name" value="GTP CYCLOHYDROLASE 1"/>
    <property type="match status" value="1"/>
</dbReference>
<dbReference type="InterPro" id="IPR001474">
    <property type="entry name" value="GTP_CycHdrlase_I"/>
</dbReference>
<evidence type="ECO:0000313" key="8">
    <source>
        <dbReference type="Proteomes" id="UP001292084"/>
    </source>
</evidence>
<name>A0ABU5KL67_9BACL</name>
<keyword evidence="5" id="KW-0862">Zinc</keyword>
<evidence type="ECO:0000256" key="2">
    <source>
        <dbReference type="ARBA" id="ARBA00005080"/>
    </source>
</evidence>
<gene>
    <name evidence="5 7" type="primary">folE</name>
    <name evidence="7" type="ORF">UFB30_07240</name>
</gene>
<reference evidence="7 8" key="1">
    <citation type="submission" date="2023-12" db="EMBL/GenBank/DDBJ databases">
        <title>Jeotgalibacillus haloalkaliphilus sp. nov., a novel salt-tolerant bacteria, isolated from the estuary of the Fenhe River into the Yellow River.</title>
        <authorList>
            <person name="Li Y."/>
        </authorList>
    </citation>
    <scope>NUCLEOTIDE SEQUENCE [LARGE SCALE GENOMIC DNA]</scope>
    <source>
        <strain evidence="7 8">HH7-29</strain>
    </source>
</reference>
<evidence type="ECO:0000256" key="5">
    <source>
        <dbReference type="HAMAP-Rule" id="MF_00223"/>
    </source>
</evidence>
<evidence type="ECO:0000256" key="1">
    <source>
        <dbReference type="ARBA" id="ARBA00001052"/>
    </source>
</evidence>